<dbReference type="EMBL" id="AP025017">
    <property type="protein sequence ID" value="BDA64885.1"/>
    <property type="molecule type" value="Genomic_DNA"/>
</dbReference>
<keyword evidence="1" id="KW-1133">Transmembrane helix</keyword>
<keyword evidence="3" id="KW-1185">Reference proteome</keyword>
<protein>
    <submittedName>
        <fullName evidence="2">Uncharacterized protein</fullName>
    </submittedName>
</protein>
<sequence length="212" mass="22358">MTAASAPGAPSLTQAPPRILTVPAKVTVWKVLAPVLYVVCGALALYLRIYYPFTISSDRGLSKLTILLIVAAVVGTPIALIDLIRFLSAPRPRLAVDAQGIDDGIDRSSAGLIPWAAVAGFSVTLQSSSWSRPQVVHVHLTDPQAMLNYLRANGRNVKALEKAMRRGNPTIVLKPALLGIPASSLIGILESEGAKRAGWAPQAPGLSRTAAK</sequence>
<organism evidence="2 3">
    <name type="scientific">Actinomyces capricornis</name>
    <dbReference type="NCBI Taxonomy" id="2755559"/>
    <lineage>
        <taxon>Bacteria</taxon>
        <taxon>Bacillati</taxon>
        <taxon>Actinomycetota</taxon>
        <taxon>Actinomycetes</taxon>
        <taxon>Actinomycetales</taxon>
        <taxon>Actinomycetaceae</taxon>
        <taxon>Actinomyces</taxon>
    </lineage>
</organism>
<feature type="transmembrane region" description="Helical" evidence="1">
    <location>
        <begin position="61"/>
        <end position="84"/>
    </location>
</feature>
<feature type="transmembrane region" description="Helical" evidence="1">
    <location>
        <begin position="28"/>
        <end position="49"/>
    </location>
</feature>
<keyword evidence="1" id="KW-0472">Membrane</keyword>
<evidence type="ECO:0000313" key="3">
    <source>
        <dbReference type="Proteomes" id="UP000824496"/>
    </source>
</evidence>
<proteinExistence type="predicted"/>
<dbReference type="Proteomes" id="UP000824496">
    <property type="component" value="Chromosome"/>
</dbReference>
<evidence type="ECO:0000313" key="2">
    <source>
        <dbReference type="EMBL" id="BDA64885.1"/>
    </source>
</evidence>
<reference evidence="2 3" key="1">
    <citation type="submission" date="2021-08" db="EMBL/GenBank/DDBJ databases">
        <title>Whole genome sequence of novel Actinomyces species strain MAS-1.</title>
        <authorList>
            <person name="Saito M."/>
            <person name="Kuwahara N."/>
            <person name="Takizawa T."/>
            <person name="Gotouda H."/>
            <person name="Ochiai T."/>
        </authorList>
    </citation>
    <scope>NUCLEOTIDE SEQUENCE [LARGE SCALE GENOMIC DNA]</scope>
    <source>
        <strain evidence="2 3">MAS-1</strain>
    </source>
</reference>
<evidence type="ECO:0000256" key="1">
    <source>
        <dbReference type="SAM" id="Phobius"/>
    </source>
</evidence>
<dbReference type="RefSeq" id="WP_223907356.1">
    <property type="nucleotide sequence ID" value="NZ_AP025017.1"/>
</dbReference>
<name>A0ABM7UCC0_9ACTO</name>
<accession>A0ABM7UCC0</accession>
<keyword evidence="1" id="KW-0812">Transmembrane</keyword>
<gene>
    <name evidence="2" type="ORF">MANAM107_17190</name>
</gene>